<dbReference type="InterPro" id="IPR010982">
    <property type="entry name" value="Lambda_DNA-bd_dom_sf"/>
</dbReference>
<dbReference type="Pfam" id="PF01381">
    <property type="entry name" value="HTH_3"/>
    <property type="match status" value="1"/>
</dbReference>
<proteinExistence type="predicted"/>
<dbReference type="InterPro" id="IPR001387">
    <property type="entry name" value="Cro/C1-type_HTH"/>
</dbReference>
<dbReference type="RefSeq" id="WP_074230822.1">
    <property type="nucleotide sequence ID" value="NZ_FSRQ01000002.1"/>
</dbReference>
<dbReference type="GO" id="GO:0003677">
    <property type="term" value="F:DNA binding"/>
    <property type="evidence" value="ECO:0007669"/>
    <property type="project" value="UniProtKB-KW"/>
</dbReference>
<feature type="domain" description="HTH cro/C1-type" evidence="3">
    <location>
        <begin position="6"/>
        <end position="60"/>
    </location>
</feature>
<dbReference type="STRING" id="59733.SAMN05421769_2714"/>
<dbReference type="SMART" id="SM00530">
    <property type="entry name" value="HTH_XRE"/>
    <property type="match status" value="1"/>
</dbReference>
<dbReference type="PANTHER" id="PTHR46558:SF11">
    <property type="entry name" value="HTH-TYPE TRANSCRIPTIONAL REGULATOR XRE"/>
    <property type="match status" value="1"/>
</dbReference>
<evidence type="ECO:0000313" key="5">
    <source>
        <dbReference type="Proteomes" id="UP000184782"/>
    </source>
</evidence>
<name>A0A1N6HPF5_9FLAO</name>
<dbReference type="Proteomes" id="UP000184782">
    <property type="component" value="Unassembled WGS sequence"/>
</dbReference>
<evidence type="ECO:0000313" key="4">
    <source>
        <dbReference type="EMBL" id="SIO21569.1"/>
    </source>
</evidence>
<keyword evidence="2" id="KW-0175">Coiled coil</keyword>
<evidence type="ECO:0000256" key="2">
    <source>
        <dbReference type="SAM" id="Coils"/>
    </source>
</evidence>
<evidence type="ECO:0000256" key="1">
    <source>
        <dbReference type="ARBA" id="ARBA00023125"/>
    </source>
</evidence>
<dbReference type="SUPFAM" id="SSF47413">
    <property type="entry name" value="lambda repressor-like DNA-binding domains"/>
    <property type="match status" value="1"/>
</dbReference>
<organism evidence="4 5">
    <name type="scientific">Chryseobacterium scophthalmum</name>
    <dbReference type="NCBI Taxonomy" id="59733"/>
    <lineage>
        <taxon>Bacteria</taxon>
        <taxon>Pseudomonadati</taxon>
        <taxon>Bacteroidota</taxon>
        <taxon>Flavobacteriia</taxon>
        <taxon>Flavobacteriales</taxon>
        <taxon>Weeksellaceae</taxon>
        <taxon>Chryseobacterium group</taxon>
        <taxon>Chryseobacterium</taxon>
    </lineage>
</organism>
<sequence>MVQEKLKILRKQRGLSQEKMAKILSTDPSNYSRKERGEIGIHDEEWQKLADALEVSVKDIKNNETKFSFQSFNDYPKRNITFSNIPDFFLEIQKKYIEKLEKENSDLLEEIKLLKSKQK</sequence>
<dbReference type="CDD" id="cd00093">
    <property type="entry name" value="HTH_XRE"/>
    <property type="match status" value="1"/>
</dbReference>
<dbReference type="AlphaFoldDB" id="A0A1N6HPF5"/>
<dbReference type="PANTHER" id="PTHR46558">
    <property type="entry name" value="TRACRIPTIONAL REGULATORY PROTEIN-RELATED-RELATED"/>
    <property type="match status" value="1"/>
</dbReference>
<keyword evidence="5" id="KW-1185">Reference proteome</keyword>
<keyword evidence="1" id="KW-0238">DNA-binding</keyword>
<dbReference type="PROSITE" id="PS50943">
    <property type="entry name" value="HTH_CROC1"/>
    <property type="match status" value="1"/>
</dbReference>
<accession>A0A1N6HPF5</accession>
<reference evidence="5" key="1">
    <citation type="submission" date="2016-12" db="EMBL/GenBank/DDBJ databases">
        <authorList>
            <person name="Varghese N."/>
            <person name="Submissions S."/>
        </authorList>
    </citation>
    <scope>NUCLEOTIDE SEQUENCE [LARGE SCALE GENOMIC DNA]</scope>
    <source>
        <strain evidence="5">DSM 16779</strain>
    </source>
</reference>
<dbReference type="Gene3D" id="1.10.260.40">
    <property type="entry name" value="lambda repressor-like DNA-binding domains"/>
    <property type="match status" value="1"/>
</dbReference>
<evidence type="ECO:0000259" key="3">
    <source>
        <dbReference type="PROSITE" id="PS50943"/>
    </source>
</evidence>
<dbReference type="EMBL" id="FSRQ01000002">
    <property type="protein sequence ID" value="SIO21569.1"/>
    <property type="molecule type" value="Genomic_DNA"/>
</dbReference>
<protein>
    <submittedName>
        <fullName evidence="4">Helix-turn-helix</fullName>
    </submittedName>
</protein>
<feature type="coiled-coil region" evidence="2">
    <location>
        <begin position="90"/>
        <end position="117"/>
    </location>
</feature>
<dbReference type="OrthoDB" id="1274166at2"/>
<gene>
    <name evidence="4" type="ORF">SAMN05421769_2714</name>
</gene>